<dbReference type="FunFam" id="3.40.50.10050:FF:000001">
    <property type="entry name" value="Translation initiation factor IF-2"/>
    <property type="match status" value="1"/>
</dbReference>
<dbReference type="GO" id="GO:0003924">
    <property type="term" value="F:GTPase activity"/>
    <property type="evidence" value="ECO:0007669"/>
    <property type="project" value="InterPro"/>
</dbReference>
<dbReference type="InterPro" id="IPR009000">
    <property type="entry name" value="Transl_B-barrel_sf"/>
</dbReference>
<dbReference type="PANTHER" id="PTHR43381">
    <property type="entry name" value="TRANSLATION INITIATION FACTOR IF-2-RELATED"/>
    <property type="match status" value="1"/>
</dbReference>
<dbReference type="Gene3D" id="3.40.50.10050">
    <property type="entry name" value="Translation initiation factor IF- 2, domain 3"/>
    <property type="match status" value="1"/>
</dbReference>
<evidence type="ECO:0000259" key="6">
    <source>
        <dbReference type="PROSITE" id="PS51722"/>
    </source>
</evidence>
<dbReference type="SUPFAM" id="SSF52540">
    <property type="entry name" value="P-loop containing nucleoside triphosphate hydrolases"/>
    <property type="match status" value="1"/>
</dbReference>
<keyword evidence="3" id="KW-0547">Nucleotide-binding</keyword>
<dbReference type="FunFam" id="3.40.50.300:FF:000019">
    <property type="entry name" value="Translation initiation factor IF-2"/>
    <property type="match status" value="1"/>
</dbReference>
<proteinExistence type="inferred from homology"/>
<dbReference type="PROSITE" id="PS51722">
    <property type="entry name" value="G_TR_2"/>
    <property type="match status" value="1"/>
</dbReference>
<dbReference type="SUPFAM" id="SSF52156">
    <property type="entry name" value="Initiation factor IF2/eIF5b, domain 3"/>
    <property type="match status" value="1"/>
</dbReference>
<dbReference type="AlphaFoldDB" id="A0A0G0H726"/>
<organism evidence="7 8">
    <name type="scientific">Candidatus Woesebacteria bacterium GW2011_GWA1_37_7</name>
    <dbReference type="NCBI Taxonomy" id="1618545"/>
    <lineage>
        <taxon>Bacteria</taxon>
        <taxon>Candidatus Woeseibacteriota</taxon>
    </lineage>
</organism>
<dbReference type="InterPro" id="IPR023115">
    <property type="entry name" value="TIF_IF2_dom3"/>
</dbReference>
<evidence type="ECO:0000313" key="8">
    <source>
        <dbReference type="Proteomes" id="UP000034591"/>
    </source>
</evidence>
<dbReference type="Pfam" id="PF11987">
    <property type="entry name" value="IF-2"/>
    <property type="match status" value="1"/>
</dbReference>
<dbReference type="NCBIfam" id="TIGR00231">
    <property type="entry name" value="small_GTP"/>
    <property type="match status" value="1"/>
</dbReference>
<dbReference type="CDD" id="cd01887">
    <property type="entry name" value="IF2_eIF5B"/>
    <property type="match status" value="1"/>
</dbReference>
<dbReference type="InterPro" id="IPR027417">
    <property type="entry name" value="P-loop_NTPase"/>
</dbReference>
<dbReference type="GO" id="GO:0005525">
    <property type="term" value="F:GTP binding"/>
    <property type="evidence" value="ECO:0007669"/>
    <property type="project" value="UniProtKB-KW"/>
</dbReference>
<dbReference type="STRING" id="1618545.US53_C0005G0003"/>
<name>A0A0G0H726_9BACT</name>
<dbReference type="SUPFAM" id="SSF50447">
    <property type="entry name" value="Translation proteins"/>
    <property type="match status" value="2"/>
</dbReference>
<keyword evidence="4" id="KW-0648">Protein biosynthesis</keyword>
<dbReference type="PANTHER" id="PTHR43381:SF5">
    <property type="entry name" value="TR-TYPE G DOMAIN-CONTAINING PROTEIN"/>
    <property type="match status" value="1"/>
</dbReference>
<dbReference type="InterPro" id="IPR053905">
    <property type="entry name" value="EF-G-like_DII"/>
</dbReference>
<accession>A0A0G0H726</accession>
<protein>
    <submittedName>
        <fullName evidence="7">Translation initiation factor IF-2</fullName>
    </submittedName>
</protein>
<keyword evidence="5" id="KW-0342">GTP-binding</keyword>
<sequence>MSDNKKTTRAPVVVILGHVDHGKTTLLDYIRKSNVAQKEVGGITQSIGASEVVTKEGKEITFIDTPGHAAFSNMRSRGAKVSDIAILVVASDDGVKPQTKEALEFILQNKIPFIVAATKSDLQTSSIDKVKTDLEKEGVLLEGRGGDIPVIGVSGKTGEGVENLLEMISLISELNSISGDRDGKFEGIVIESGKDKRGHFATIIVKSGSLQKGDEVVTDTESCKVRAIYNYLGKDINQIIPGKAGQVIGFSKIPAVGSTVWHKNSFVAVPVIAKPVSLLKKVQEDEIALFLKAKSAGSLEAVLANLPQKALVLASGVGDVSESDVLLAKSLNASIFCFEVRISSSVKKLAESESVYIESFDLIYKLFERVEELLEKGKVRIIGKANIIASFPYENKKVAGCRIIQGKISVNDKCKLIRNDKEIGTVKIVTIRKGKTEVRETAQGEECGILFFPQLEFTIGDVLLSVAEK</sequence>
<evidence type="ECO:0000256" key="1">
    <source>
        <dbReference type="ARBA" id="ARBA00007733"/>
    </source>
</evidence>
<dbReference type="Pfam" id="PF00009">
    <property type="entry name" value="GTP_EFTU"/>
    <property type="match status" value="1"/>
</dbReference>
<dbReference type="InterPro" id="IPR015760">
    <property type="entry name" value="TIF_IF2"/>
</dbReference>
<dbReference type="Proteomes" id="UP000034591">
    <property type="component" value="Unassembled WGS sequence"/>
</dbReference>
<evidence type="ECO:0000256" key="5">
    <source>
        <dbReference type="ARBA" id="ARBA00023134"/>
    </source>
</evidence>
<dbReference type="GO" id="GO:0003743">
    <property type="term" value="F:translation initiation factor activity"/>
    <property type="evidence" value="ECO:0007669"/>
    <property type="project" value="UniProtKB-KW"/>
</dbReference>
<evidence type="ECO:0000256" key="4">
    <source>
        <dbReference type="ARBA" id="ARBA00022917"/>
    </source>
</evidence>
<dbReference type="Gene3D" id="2.40.30.10">
    <property type="entry name" value="Translation factors"/>
    <property type="match status" value="2"/>
</dbReference>
<keyword evidence="2 7" id="KW-0396">Initiation factor</keyword>
<evidence type="ECO:0000256" key="2">
    <source>
        <dbReference type="ARBA" id="ARBA00022540"/>
    </source>
</evidence>
<reference evidence="7 8" key="1">
    <citation type="journal article" date="2015" name="Nature">
        <title>rRNA introns, odd ribosomes, and small enigmatic genomes across a large radiation of phyla.</title>
        <authorList>
            <person name="Brown C.T."/>
            <person name="Hug L.A."/>
            <person name="Thomas B.C."/>
            <person name="Sharon I."/>
            <person name="Castelle C.J."/>
            <person name="Singh A."/>
            <person name="Wilkins M.J."/>
            <person name="Williams K.H."/>
            <person name="Banfield J.F."/>
        </authorList>
    </citation>
    <scope>NUCLEOTIDE SEQUENCE [LARGE SCALE GENOMIC DNA]</scope>
</reference>
<comment type="caution">
    <text evidence="7">The sequence shown here is derived from an EMBL/GenBank/DDBJ whole genome shotgun (WGS) entry which is preliminary data.</text>
</comment>
<gene>
    <name evidence="7" type="ORF">US53_C0005G0003</name>
</gene>
<dbReference type="GO" id="GO:0005737">
    <property type="term" value="C:cytoplasm"/>
    <property type="evidence" value="ECO:0007669"/>
    <property type="project" value="TreeGrafter"/>
</dbReference>
<comment type="similarity">
    <text evidence="1">Belongs to the TRAFAC class translation factor GTPase superfamily. Classic translation factor GTPase family. IF-2 subfamily.</text>
</comment>
<dbReference type="PATRIC" id="fig|1618545.3.peg.68"/>
<dbReference type="Gene3D" id="3.40.50.300">
    <property type="entry name" value="P-loop containing nucleotide triphosphate hydrolases"/>
    <property type="match status" value="1"/>
</dbReference>
<dbReference type="InterPro" id="IPR036925">
    <property type="entry name" value="TIF_IF2_dom3_sf"/>
</dbReference>
<dbReference type="InterPro" id="IPR005225">
    <property type="entry name" value="Small_GTP-bd"/>
</dbReference>
<evidence type="ECO:0000256" key="3">
    <source>
        <dbReference type="ARBA" id="ARBA00022741"/>
    </source>
</evidence>
<feature type="domain" description="Tr-type G" evidence="6">
    <location>
        <begin position="8"/>
        <end position="176"/>
    </location>
</feature>
<dbReference type="Pfam" id="PF22042">
    <property type="entry name" value="EF-G_D2"/>
    <property type="match status" value="1"/>
</dbReference>
<dbReference type="EMBL" id="LBTI01000005">
    <property type="protein sequence ID" value="KKQ37952.1"/>
    <property type="molecule type" value="Genomic_DNA"/>
</dbReference>
<dbReference type="InterPro" id="IPR000795">
    <property type="entry name" value="T_Tr_GTP-bd_dom"/>
</dbReference>
<evidence type="ECO:0000313" key="7">
    <source>
        <dbReference type="EMBL" id="KKQ37952.1"/>
    </source>
</evidence>